<protein>
    <submittedName>
        <fullName evidence="1">(raccoon dog) hypothetical protein</fullName>
    </submittedName>
</protein>
<reference evidence="1" key="1">
    <citation type="submission" date="2020-12" db="EMBL/GenBank/DDBJ databases">
        <authorList>
            <consortium name="Molecular Ecology Group"/>
        </authorList>
    </citation>
    <scope>NUCLEOTIDE SEQUENCE</scope>
    <source>
        <strain evidence="1">TBG_1078</strain>
    </source>
</reference>
<gene>
    <name evidence="1" type="ORF">NYPRO_LOCUS7537</name>
</gene>
<sequence length="190" mass="20038">MLSHFAGSGLPELHICPLTALCAPTLSSRGKSLEGCTCWVDAQAPAARRASVLGASIVVHKPTSLHNSPVATPQTLRGSALCFQPGRAPASLPPPLVSPNSSSHISPSTGIYRAPAECQGPCEDKAFSKETLARHWDPPVSGHKMVPPSPAALESARKFQNPACPFLGMSFPRSYGDLYCRSTVGLTWPI</sequence>
<dbReference type="EMBL" id="CAJHUB010000673">
    <property type="protein sequence ID" value="CAD7674742.1"/>
    <property type="molecule type" value="Genomic_DNA"/>
</dbReference>
<dbReference type="Proteomes" id="UP000645828">
    <property type="component" value="Unassembled WGS sequence"/>
</dbReference>
<name>A0A811YJY1_NYCPR</name>
<evidence type="ECO:0000313" key="1">
    <source>
        <dbReference type="EMBL" id="CAD7674742.1"/>
    </source>
</evidence>
<evidence type="ECO:0000313" key="2">
    <source>
        <dbReference type="Proteomes" id="UP000645828"/>
    </source>
</evidence>
<dbReference type="AlphaFoldDB" id="A0A811YJY1"/>
<comment type="caution">
    <text evidence="1">The sequence shown here is derived from an EMBL/GenBank/DDBJ whole genome shotgun (WGS) entry which is preliminary data.</text>
</comment>
<keyword evidence="2" id="KW-1185">Reference proteome</keyword>
<accession>A0A811YJY1</accession>
<proteinExistence type="predicted"/>
<organism evidence="1 2">
    <name type="scientific">Nyctereutes procyonoides</name>
    <name type="common">Raccoon dog</name>
    <name type="synonym">Canis procyonoides</name>
    <dbReference type="NCBI Taxonomy" id="34880"/>
    <lineage>
        <taxon>Eukaryota</taxon>
        <taxon>Metazoa</taxon>
        <taxon>Chordata</taxon>
        <taxon>Craniata</taxon>
        <taxon>Vertebrata</taxon>
        <taxon>Euteleostomi</taxon>
        <taxon>Mammalia</taxon>
        <taxon>Eutheria</taxon>
        <taxon>Laurasiatheria</taxon>
        <taxon>Carnivora</taxon>
        <taxon>Caniformia</taxon>
        <taxon>Canidae</taxon>
        <taxon>Nyctereutes</taxon>
    </lineage>
</organism>